<dbReference type="InterPro" id="IPR010400">
    <property type="entry name" value="PITH_dom"/>
</dbReference>
<dbReference type="OrthoDB" id="2121326at2759"/>
<accession>A0A2P6NDF3</accession>
<proteinExistence type="predicted"/>
<dbReference type="GO" id="GO:0005634">
    <property type="term" value="C:nucleus"/>
    <property type="evidence" value="ECO:0007669"/>
    <property type="project" value="TreeGrafter"/>
</dbReference>
<dbReference type="SUPFAM" id="SSF49785">
    <property type="entry name" value="Galactose-binding domain-like"/>
    <property type="match status" value="1"/>
</dbReference>
<dbReference type="GO" id="GO:0031397">
    <property type="term" value="P:negative regulation of protein ubiquitination"/>
    <property type="evidence" value="ECO:0007669"/>
    <property type="project" value="TreeGrafter"/>
</dbReference>
<dbReference type="Pfam" id="PF06201">
    <property type="entry name" value="PITH"/>
    <property type="match status" value="1"/>
</dbReference>
<dbReference type="InParanoid" id="A0A2P6NDF3"/>
<dbReference type="InterPro" id="IPR012336">
    <property type="entry name" value="Thioredoxin-like_fold"/>
</dbReference>
<dbReference type="PANTHER" id="PTHR46472:SF1">
    <property type="entry name" value="NUCLEOREDOXIN"/>
    <property type="match status" value="1"/>
</dbReference>
<organism evidence="3 4">
    <name type="scientific">Planoprotostelium fungivorum</name>
    <dbReference type="NCBI Taxonomy" id="1890364"/>
    <lineage>
        <taxon>Eukaryota</taxon>
        <taxon>Amoebozoa</taxon>
        <taxon>Evosea</taxon>
        <taxon>Variosea</taxon>
        <taxon>Cavosteliida</taxon>
        <taxon>Cavosteliaceae</taxon>
        <taxon>Planoprotostelium</taxon>
    </lineage>
</organism>
<dbReference type="InterPro" id="IPR008979">
    <property type="entry name" value="Galactose-bd-like_sf"/>
</dbReference>
<dbReference type="AlphaFoldDB" id="A0A2P6NDF3"/>
<dbReference type="CDD" id="cd03009">
    <property type="entry name" value="TryX_like_TryX_NRX"/>
    <property type="match status" value="1"/>
</dbReference>
<gene>
    <name evidence="3" type="ORF">PROFUN_10482</name>
</gene>
<dbReference type="Gene3D" id="2.60.120.470">
    <property type="entry name" value="PITH domain"/>
    <property type="match status" value="1"/>
</dbReference>
<feature type="domain" description="Thioredoxin" evidence="1">
    <location>
        <begin position="12"/>
        <end position="148"/>
    </location>
</feature>
<dbReference type="InterPro" id="IPR045870">
    <property type="entry name" value="TryX_NRX_thioredoxin_dom"/>
</dbReference>
<feature type="domain" description="PITH" evidence="2">
    <location>
        <begin position="147"/>
        <end position="310"/>
    </location>
</feature>
<evidence type="ECO:0000313" key="4">
    <source>
        <dbReference type="Proteomes" id="UP000241769"/>
    </source>
</evidence>
<dbReference type="GO" id="GO:0004791">
    <property type="term" value="F:thioredoxin-disulfide reductase (NADPH) activity"/>
    <property type="evidence" value="ECO:0007669"/>
    <property type="project" value="InterPro"/>
</dbReference>
<name>A0A2P6NDF3_9EUKA</name>
<dbReference type="PROSITE" id="PS51532">
    <property type="entry name" value="PITH"/>
    <property type="match status" value="1"/>
</dbReference>
<dbReference type="InterPro" id="IPR013766">
    <property type="entry name" value="Thioredoxin_domain"/>
</dbReference>
<protein>
    <submittedName>
        <fullName evidence="3">Putative nnucleoredoxin</fullName>
    </submittedName>
</protein>
<dbReference type="PROSITE" id="PS51352">
    <property type="entry name" value="THIOREDOXIN_2"/>
    <property type="match status" value="1"/>
</dbReference>
<evidence type="ECO:0000259" key="2">
    <source>
        <dbReference type="PROSITE" id="PS51532"/>
    </source>
</evidence>
<dbReference type="EMBL" id="MDYQ01000112">
    <property type="protein sequence ID" value="PRP81988.1"/>
    <property type="molecule type" value="Genomic_DNA"/>
</dbReference>
<sequence>MSDAIKNLIGDELLGQGGQKLSTDTLNGKLVALYFSAHWCPPCRRFTPLLAQTYDTLTKAGRPFEVVFVSSDQDQNQFDEYFATMPWKSIPFQDRARKNALSDQYNVKGIPTLIVVDPQAQVVSSSARDEVARLNAKAFDTWATSANLPGFEASPDGGPAAEAVGNVECLNEKKKGSCKEIIKTGNTTVLESDSDEQLLLTLHFMAESKLQAIHFTAPTDGRAPAKINLFLNTPNMDFSNAEREKPTQVIELKSSDYVEEEGKEGYGQAKVPLQFVKFQKVNSLTFFIVSNVSGGEVTALNGIHCYGLKA</sequence>
<dbReference type="Gene3D" id="3.40.30.10">
    <property type="entry name" value="Glutaredoxin"/>
    <property type="match status" value="1"/>
</dbReference>
<evidence type="ECO:0000313" key="3">
    <source>
        <dbReference type="EMBL" id="PRP81988.1"/>
    </source>
</evidence>
<dbReference type="InterPro" id="IPR036249">
    <property type="entry name" value="Thioredoxin-like_sf"/>
</dbReference>
<dbReference type="InterPro" id="IPR037047">
    <property type="entry name" value="PITH_dom_sf"/>
</dbReference>
<evidence type="ECO:0000259" key="1">
    <source>
        <dbReference type="PROSITE" id="PS51352"/>
    </source>
</evidence>
<dbReference type="GO" id="GO:0030178">
    <property type="term" value="P:negative regulation of Wnt signaling pathway"/>
    <property type="evidence" value="ECO:0007669"/>
    <property type="project" value="TreeGrafter"/>
</dbReference>
<reference evidence="3 4" key="1">
    <citation type="journal article" date="2018" name="Genome Biol. Evol.">
        <title>Multiple Roots of Fruiting Body Formation in Amoebozoa.</title>
        <authorList>
            <person name="Hillmann F."/>
            <person name="Forbes G."/>
            <person name="Novohradska S."/>
            <person name="Ferling I."/>
            <person name="Riege K."/>
            <person name="Groth M."/>
            <person name="Westermann M."/>
            <person name="Marz M."/>
            <person name="Spaller T."/>
            <person name="Winckler T."/>
            <person name="Schaap P."/>
            <person name="Glockner G."/>
        </authorList>
    </citation>
    <scope>NUCLEOTIDE SEQUENCE [LARGE SCALE GENOMIC DNA]</scope>
    <source>
        <strain evidence="3 4">Jena</strain>
    </source>
</reference>
<comment type="caution">
    <text evidence="3">The sequence shown here is derived from an EMBL/GenBank/DDBJ whole genome shotgun (WGS) entry which is preliminary data.</text>
</comment>
<dbReference type="SUPFAM" id="SSF52833">
    <property type="entry name" value="Thioredoxin-like"/>
    <property type="match status" value="1"/>
</dbReference>
<keyword evidence="4" id="KW-1185">Reference proteome</keyword>
<dbReference type="PANTHER" id="PTHR46472">
    <property type="entry name" value="NUCLEOREDOXIN"/>
    <property type="match status" value="1"/>
</dbReference>
<dbReference type="Pfam" id="PF13905">
    <property type="entry name" value="Thioredoxin_8"/>
    <property type="match status" value="1"/>
</dbReference>
<dbReference type="Proteomes" id="UP000241769">
    <property type="component" value="Unassembled WGS sequence"/>
</dbReference>
<dbReference type="GO" id="GO:0005737">
    <property type="term" value="C:cytoplasm"/>
    <property type="evidence" value="ECO:0007669"/>
    <property type="project" value="UniProtKB-ARBA"/>
</dbReference>